<sequence length="524" mass="57988">MNPNHYSRRQFIGQGLAMGGGLLLGTSLLSGCGPDDAPAPAAGVAQPRHGGRLRLGILDGGQTGNLDAHKPIGSGIVRGFALYSKLWEWDEQMQPRLALAEFAEASSDARSWTLRLRQGLEFHNAKTIDADDLIFSIRRLTDPQLASPYAALLHWVDRDNLVKLDNRTVRLSFKDGRSFLPLPETWVNFGGIVPVDYHPVTNPVGAGPYRFKSFTPGQRSVFSRFENYYKAGRPYADELEIIDFKDQISRLAALRAGQIDMANGMPSEQLQVLERDPRLNLVTSISGNWLSFEMNISKPPFNDPRVREALRLLADRDELVRRALNGQGRVANDLYAPFDPTFNHALPPRAHDPQRAAQLLREAGQEHLRVELVTTAGPALASALVLAEQARRIGVTLDVRQVDSATFNGPQQDQWLLSTGGTIGAPFLASAMHTDAPFAVANKTHFDDPQFTQLFLQAMAQPDLARRTALVHQAQQIQYDKGGLLIWGYANLLDAFSRKVGGAAPEQTLFSTWRFENLWLNNAA</sequence>
<feature type="domain" description="Solute-binding protein family 5" evidence="1">
    <location>
        <begin position="95"/>
        <end position="415"/>
    </location>
</feature>
<dbReference type="Gene3D" id="3.10.105.10">
    <property type="entry name" value="Dipeptide-binding Protein, Domain 3"/>
    <property type="match status" value="1"/>
</dbReference>
<evidence type="ECO:0000259" key="1">
    <source>
        <dbReference type="Pfam" id="PF00496"/>
    </source>
</evidence>
<organism evidence="2 3">
    <name type="scientific">Pseudomonas putida</name>
    <name type="common">Arthrobacter siderocapsulatus</name>
    <dbReference type="NCBI Taxonomy" id="303"/>
    <lineage>
        <taxon>Bacteria</taxon>
        <taxon>Pseudomonadati</taxon>
        <taxon>Pseudomonadota</taxon>
        <taxon>Gammaproteobacteria</taxon>
        <taxon>Pseudomonadales</taxon>
        <taxon>Pseudomonadaceae</taxon>
        <taxon>Pseudomonas</taxon>
    </lineage>
</organism>
<name>A0A9X8EFA7_PSEPU</name>
<evidence type="ECO:0000313" key="2">
    <source>
        <dbReference type="EMBL" id="ROQ48813.1"/>
    </source>
</evidence>
<dbReference type="EMBL" id="RJUR01000014">
    <property type="protein sequence ID" value="ROQ48813.1"/>
    <property type="molecule type" value="Genomic_DNA"/>
</dbReference>
<reference evidence="2 3" key="1">
    <citation type="submission" date="2018-11" db="EMBL/GenBank/DDBJ databases">
        <title>Genomic analyses of the natural microbiome of Caenorhabditis elegans.</title>
        <authorList>
            <person name="Samuel B."/>
        </authorList>
    </citation>
    <scope>NUCLEOTIDE SEQUENCE [LARGE SCALE GENOMIC DNA]</scope>
    <source>
        <strain evidence="2 3">BIGb0473</strain>
    </source>
</reference>
<dbReference type="InterPro" id="IPR039424">
    <property type="entry name" value="SBP_5"/>
</dbReference>
<gene>
    <name evidence="2" type="ORF">EDF85_3115</name>
</gene>
<dbReference type="AlphaFoldDB" id="A0A9X8EFA7"/>
<dbReference type="GO" id="GO:1904680">
    <property type="term" value="F:peptide transmembrane transporter activity"/>
    <property type="evidence" value="ECO:0007669"/>
    <property type="project" value="TreeGrafter"/>
</dbReference>
<dbReference type="SUPFAM" id="SSF53850">
    <property type="entry name" value="Periplasmic binding protein-like II"/>
    <property type="match status" value="1"/>
</dbReference>
<proteinExistence type="predicted"/>
<dbReference type="GO" id="GO:0015833">
    <property type="term" value="P:peptide transport"/>
    <property type="evidence" value="ECO:0007669"/>
    <property type="project" value="TreeGrafter"/>
</dbReference>
<dbReference type="PROSITE" id="PS51318">
    <property type="entry name" value="TAT"/>
    <property type="match status" value="1"/>
</dbReference>
<dbReference type="RefSeq" id="WP_123753078.1">
    <property type="nucleotide sequence ID" value="NZ_RJUR01000014.1"/>
</dbReference>
<dbReference type="CDD" id="cd08503">
    <property type="entry name" value="PBP2_NikA_DppA_OppA_like_17"/>
    <property type="match status" value="1"/>
</dbReference>
<dbReference type="InterPro" id="IPR006311">
    <property type="entry name" value="TAT_signal"/>
</dbReference>
<dbReference type="Pfam" id="PF00496">
    <property type="entry name" value="SBP_bac_5"/>
    <property type="match status" value="1"/>
</dbReference>
<dbReference type="InterPro" id="IPR000914">
    <property type="entry name" value="SBP_5_dom"/>
</dbReference>
<dbReference type="Gene3D" id="3.40.190.10">
    <property type="entry name" value="Periplasmic binding protein-like II"/>
    <property type="match status" value="1"/>
</dbReference>
<comment type="caution">
    <text evidence="2">The sequence shown here is derived from an EMBL/GenBank/DDBJ whole genome shotgun (WGS) entry which is preliminary data.</text>
</comment>
<protein>
    <submittedName>
        <fullName evidence="2">Peptide/nickel transport system substrate-binding protein</fullName>
    </submittedName>
</protein>
<dbReference type="Proteomes" id="UP000269115">
    <property type="component" value="Unassembled WGS sequence"/>
</dbReference>
<evidence type="ECO:0000313" key="3">
    <source>
        <dbReference type="Proteomes" id="UP000269115"/>
    </source>
</evidence>
<dbReference type="PANTHER" id="PTHR30290">
    <property type="entry name" value="PERIPLASMIC BINDING COMPONENT OF ABC TRANSPORTER"/>
    <property type="match status" value="1"/>
</dbReference>
<accession>A0A9X8EFA7</accession>